<dbReference type="Proteomes" id="UP000054532">
    <property type="component" value="Unassembled WGS sequence"/>
</dbReference>
<feature type="region of interest" description="Disordered" evidence="1">
    <location>
        <begin position="40"/>
        <end position="64"/>
    </location>
</feature>
<name>W2M7E9_PHYNI</name>
<dbReference type="EMBL" id="KI696366">
    <property type="protein sequence ID" value="ETM32297.1"/>
    <property type="molecule type" value="Genomic_DNA"/>
</dbReference>
<accession>W2M7E9</accession>
<feature type="compositionally biased region" description="Acidic residues" evidence="1">
    <location>
        <begin position="41"/>
        <end position="56"/>
    </location>
</feature>
<dbReference type="AlphaFoldDB" id="W2M7E9"/>
<protein>
    <submittedName>
        <fullName evidence="2">Uncharacterized protein</fullName>
    </submittedName>
</protein>
<sequence length="83" mass="9651">MSPDGCVNTIPILPQEVFCHWYYRPPRKILVLVWNAHHDGSDDDSNDDDSISESEDERVCKRSRDDDEGMMEILQLKPICIFI</sequence>
<gene>
    <name evidence="2" type="ORF">L914_20277</name>
</gene>
<reference evidence="2" key="1">
    <citation type="submission" date="2013-11" db="EMBL/GenBank/DDBJ databases">
        <title>The Genome Sequence of Phytophthora parasitica IAC_01/95.</title>
        <authorList>
            <consortium name="The Broad Institute Genomics Platform"/>
            <person name="Russ C."/>
            <person name="Tyler B."/>
            <person name="Panabieres F."/>
            <person name="Shan W."/>
            <person name="Tripathy S."/>
            <person name="Grunwald N."/>
            <person name="Machado M."/>
            <person name="Johnson C.S."/>
            <person name="Arredondo F."/>
            <person name="Hong C."/>
            <person name="Coffey M."/>
            <person name="Young S.K."/>
            <person name="Zeng Q."/>
            <person name="Gargeya S."/>
            <person name="Fitzgerald M."/>
            <person name="Abouelleil A."/>
            <person name="Alvarado L."/>
            <person name="Chapman S.B."/>
            <person name="Gainer-Dewar J."/>
            <person name="Goldberg J."/>
            <person name="Griggs A."/>
            <person name="Gujja S."/>
            <person name="Hansen M."/>
            <person name="Howarth C."/>
            <person name="Imamovic A."/>
            <person name="Ireland A."/>
            <person name="Larimer J."/>
            <person name="McCowan C."/>
            <person name="Murphy C."/>
            <person name="Pearson M."/>
            <person name="Poon T.W."/>
            <person name="Priest M."/>
            <person name="Roberts A."/>
            <person name="Saif S."/>
            <person name="Shea T."/>
            <person name="Sykes S."/>
            <person name="Wortman J."/>
            <person name="Nusbaum C."/>
            <person name="Birren B."/>
        </authorList>
    </citation>
    <scope>NUCLEOTIDE SEQUENCE [LARGE SCALE GENOMIC DNA]</scope>
    <source>
        <strain evidence="2">IAC_01/95</strain>
    </source>
</reference>
<organism evidence="2">
    <name type="scientific">Phytophthora nicotianae</name>
    <name type="common">Potato buckeye rot agent</name>
    <name type="synonym">Phytophthora parasitica</name>
    <dbReference type="NCBI Taxonomy" id="4792"/>
    <lineage>
        <taxon>Eukaryota</taxon>
        <taxon>Sar</taxon>
        <taxon>Stramenopiles</taxon>
        <taxon>Oomycota</taxon>
        <taxon>Peronosporomycetes</taxon>
        <taxon>Peronosporales</taxon>
        <taxon>Peronosporaceae</taxon>
        <taxon>Phytophthora</taxon>
    </lineage>
</organism>
<evidence type="ECO:0000256" key="1">
    <source>
        <dbReference type="SAM" id="MobiDB-lite"/>
    </source>
</evidence>
<evidence type="ECO:0000313" key="2">
    <source>
        <dbReference type="EMBL" id="ETM32297.1"/>
    </source>
</evidence>
<proteinExistence type="predicted"/>